<dbReference type="GeneID" id="96009090"/>
<feature type="domain" description="AAA+ ATPase" evidence="1">
    <location>
        <begin position="432"/>
        <end position="551"/>
    </location>
</feature>
<sequence length="869" mass="95467">MTSPTILVAGAVSYDYLVYQMHAQHPQRAKRGGLEHDDAASIVVRSGGAELVANLLTAGAADHGLEVLGPVAQSNGTSNSLKSNASTLVDLEASAPSLPGSPPGLHVVRLRHIGQTSSWQAPLIDQAEVTAPIAAVISGSGSDLHDVESAVDLLQRVRPRYIVHHMTRPLATGKLWDVIRNGPLTSGGIPELDHLVVIVDADDLRAEGINLSRSLSWETTSEDFVRNLGSNGRLDTLVTCPNLIVRFGNEGVIHHRGRDAVNPRLYFHPRKMECDTATSAPQMLGLASAFTAAFALGFADAVNPNVDRGIRLGISAARGLADLGFTQNKIDQTPDYPITEVMSNLKADTALTTASIPSSKISIGEKWSLFESLTGDPAELARQVITLGSEKALSRCPVRRFGDLVSVERAEQERLEAVIDIIEERIASNATTPTCIGVFGPVGSGKTFTATNLADHIGRDRDYTKFTFDGRSTKEEQFLAACHAIRDAAATGSLPMVIFENFGAVLEPENPMLNAFMTLVASGTFIDAGNERNLGHAVLFFSMDQEITDSDSAPTPVATEFALRRRPTTPSAAEWNKMYGADESPLLDSLHGVINILGPNSTGKEDRMFHIRRALMLRHIITRTHPHMLVNNTLNFDDAVLHALLLTPRFKQGLRSLAKIISTSRLSARTKFAISALPPEEQIQLHVDGRVFMSFLRSPKLPPALRERLAHGLFETYKRQRERMAHDEPARAALRADRSYCDWEDLSGELKESTRAQADDIPRKLRATGCFMLNDGVGAEPRGEPLELVRAFGEQDLLMLSEMEHERFNAERLQRQWRMGPRNGKQRTTPFLVPWRDLTQEWKDVDTVMVECVPGILEGAGWRVYRMRE</sequence>
<keyword evidence="3" id="KW-1185">Reference proteome</keyword>
<dbReference type="InterPro" id="IPR003593">
    <property type="entry name" value="AAA+_ATPase"/>
</dbReference>
<dbReference type="RefSeq" id="XP_069226609.1">
    <property type="nucleotide sequence ID" value="XM_069376252.1"/>
</dbReference>
<dbReference type="Proteomes" id="UP000803884">
    <property type="component" value="Unassembled WGS sequence"/>
</dbReference>
<dbReference type="SMART" id="SM00382">
    <property type="entry name" value="AAA"/>
    <property type="match status" value="1"/>
</dbReference>
<dbReference type="AlphaFoldDB" id="A0AB34KHN8"/>
<evidence type="ECO:0000259" key="1">
    <source>
        <dbReference type="SMART" id="SM00382"/>
    </source>
</evidence>
<accession>A0AB34KHN8</accession>
<dbReference type="InterPro" id="IPR027417">
    <property type="entry name" value="P-loop_NTPase"/>
</dbReference>
<evidence type="ECO:0000313" key="3">
    <source>
        <dbReference type="Proteomes" id="UP000803884"/>
    </source>
</evidence>
<reference evidence="2 3" key="1">
    <citation type="journal article" date="2020" name="Microbiol. Resour. Announc.">
        <title>Draft Genome Sequence of a Cladosporium Species Isolated from the Mesophotic Ascidian Didemnum maculosum.</title>
        <authorList>
            <person name="Gioti A."/>
            <person name="Siaperas R."/>
            <person name="Nikolaivits E."/>
            <person name="Le Goff G."/>
            <person name="Ouazzani J."/>
            <person name="Kotoulas G."/>
            <person name="Topakas E."/>
        </authorList>
    </citation>
    <scope>NUCLEOTIDE SEQUENCE [LARGE SCALE GENOMIC DNA]</scope>
    <source>
        <strain evidence="2 3">TM138-S3</strain>
    </source>
</reference>
<dbReference type="Gene3D" id="3.40.50.300">
    <property type="entry name" value="P-loop containing nucleotide triphosphate hydrolases"/>
    <property type="match status" value="1"/>
</dbReference>
<protein>
    <recommendedName>
        <fullName evidence="1">AAA+ ATPase domain-containing protein</fullName>
    </recommendedName>
</protein>
<proteinExistence type="predicted"/>
<evidence type="ECO:0000313" key="2">
    <source>
        <dbReference type="EMBL" id="KAL1583502.1"/>
    </source>
</evidence>
<comment type="caution">
    <text evidence="2">The sequence shown here is derived from an EMBL/GenBank/DDBJ whole genome shotgun (WGS) entry which is preliminary data.</text>
</comment>
<dbReference type="SUPFAM" id="SSF52540">
    <property type="entry name" value="P-loop containing nucleoside triphosphate hydrolases"/>
    <property type="match status" value="1"/>
</dbReference>
<organism evidence="2 3">
    <name type="scientific">Cladosporium halotolerans</name>
    <dbReference type="NCBI Taxonomy" id="1052096"/>
    <lineage>
        <taxon>Eukaryota</taxon>
        <taxon>Fungi</taxon>
        <taxon>Dikarya</taxon>
        <taxon>Ascomycota</taxon>
        <taxon>Pezizomycotina</taxon>
        <taxon>Dothideomycetes</taxon>
        <taxon>Dothideomycetidae</taxon>
        <taxon>Cladosporiales</taxon>
        <taxon>Cladosporiaceae</taxon>
        <taxon>Cladosporium</taxon>
    </lineage>
</organism>
<gene>
    <name evidence="2" type="ORF">WHR41_07648</name>
</gene>
<dbReference type="Gene3D" id="6.20.350.10">
    <property type="match status" value="1"/>
</dbReference>
<dbReference type="EMBL" id="JAAQHG020000034">
    <property type="protein sequence ID" value="KAL1583502.1"/>
    <property type="molecule type" value="Genomic_DNA"/>
</dbReference>
<name>A0AB34KHN8_9PEZI</name>